<dbReference type="PANTHER" id="PTHR38444">
    <property type="entry name" value="ENTEROBACTIN BIOSYNTHESIS PROTEIN YBDZ"/>
    <property type="match status" value="1"/>
</dbReference>
<comment type="caution">
    <text evidence="2">The sequence shown here is derived from an EMBL/GenBank/DDBJ whole genome shotgun (WGS) entry which is preliminary data.</text>
</comment>
<dbReference type="SMART" id="SM00923">
    <property type="entry name" value="MbtH"/>
    <property type="match status" value="1"/>
</dbReference>
<name>A0A853IJP0_9GAMM</name>
<dbReference type="GO" id="GO:0005829">
    <property type="term" value="C:cytosol"/>
    <property type="evidence" value="ECO:0007669"/>
    <property type="project" value="TreeGrafter"/>
</dbReference>
<dbReference type="Proteomes" id="UP000569732">
    <property type="component" value="Unassembled WGS sequence"/>
</dbReference>
<dbReference type="InterPro" id="IPR005153">
    <property type="entry name" value="MbtH-like_dom"/>
</dbReference>
<reference evidence="2 3" key="1">
    <citation type="submission" date="2020-07" db="EMBL/GenBank/DDBJ databases">
        <title>Endozoicomonas sp. nov., isolated from sediment.</title>
        <authorList>
            <person name="Gu T."/>
        </authorList>
    </citation>
    <scope>NUCLEOTIDE SEQUENCE [LARGE SCALE GENOMIC DNA]</scope>
    <source>
        <strain evidence="2 3">SM1973</strain>
    </source>
</reference>
<dbReference type="InterPro" id="IPR038020">
    <property type="entry name" value="MbtH-like_sf"/>
</dbReference>
<accession>A0A853IJP0</accession>
<keyword evidence="3" id="KW-1185">Reference proteome</keyword>
<evidence type="ECO:0000313" key="3">
    <source>
        <dbReference type="Proteomes" id="UP000569732"/>
    </source>
</evidence>
<evidence type="ECO:0000259" key="1">
    <source>
        <dbReference type="SMART" id="SM00923"/>
    </source>
</evidence>
<dbReference type="InterPro" id="IPR037407">
    <property type="entry name" value="MLP_fam"/>
</dbReference>
<dbReference type="AlphaFoldDB" id="A0A853IJP0"/>
<evidence type="ECO:0000313" key="2">
    <source>
        <dbReference type="EMBL" id="NYZ70321.1"/>
    </source>
</evidence>
<dbReference type="GO" id="GO:0019290">
    <property type="term" value="P:siderophore biosynthetic process"/>
    <property type="evidence" value="ECO:0007669"/>
    <property type="project" value="TreeGrafter"/>
</dbReference>
<dbReference type="Pfam" id="PF03621">
    <property type="entry name" value="MbtH"/>
    <property type="match status" value="1"/>
</dbReference>
<proteinExistence type="predicted"/>
<protein>
    <submittedName>
        <fullName evidence="2">MbtH family NRPS accessory protein</fullName>
    </submittedName>
</protein>
<dbReference type="RefSeq" id="WP_180572194.1">
    <property type="nucleotide sequence ID" value="NZ_JACCKB010000414.1"/>
</dbReference>
<dbReference type="PANTHER" id="PTHR38444:SF1">
    <property type="entry name" value="ENTEROBACTIN BIOSYNTHESIS PROTEIN YBDZ"/>
    <property type="match status" value="1"/>
</dbReference>
<gene>
    <name evidence="2" type="ORF">H0A36_30380</name>
</gene>
<sequence length="70" mass="7935">MEKNNSSEVYVVLVNDEGQYSIWSQQMDIPEGWSQVGASGSKEECLAHVEQVWVDMRPKSLGLCRKNYLG</sequence>
<organism evidence="2 3">
    <name type="scientific">Spartinivicinus marinus</name>
    <dbReference type="NCBI Taxonomy" id="2994442"/>
    <lineage>
        <taxon>Bacteria</taxon>
        <taxon>Pseudomonadati</taxon>
        <taxon>Pseudomonadota</taxon>
        <taxon>Gammaproteobacteria</taxon>
        <taxon>Oceanospirillales</taxon>
        <taxon>Zooshikellaceae</taxon>
        <taxon>Spartinivicinus</taxon>
    </lineage>
</organism>
<feature type="domain" description="MbtH-like" evidence="1">
    <location>
        <begin position="1"/>
        <end position="51"/>
    </location>
</feature>
<dbReference type="Gene3D" id="3.90.820.10">
    <property type="entry name" value="Structural Genomics, Unknown Function 30-nov-00 1gh9 Mol_id"/>
    <property type="match status" value="1"/>
</dbReference>
<dbReference type="SUPFAM" id="SSF160582">
    <property type="entry name" value="MbtH-like"/>
    <property type="match status" value="1"/>
</dbReference>
<dbReference type="EMBL" id="JACCKB010000414">
    <property type="protein sequence ID" value="NYZ70321.1"/>
    <property type="molecule type" value="Genomic_DNA"/>
</dbReference>